<evidence type="ECO:0000256" key="2">
    <source>
        <dbReference type="SAM" id="MobiDB-lite"/>
    </source>
</evidence>
<comment type="caution">
    <text evidence="4">The sequence shown here is derived from an EMBL/GenBank/DDBJ whole genome shotgun (WGS) entry which is preliminary data.</text>
</comment>
<dbReference type="Gene3D" id="1.10.443.10">
    <property type="entry name" value="Intergrase catalytic core"/>
    <property type="match status" value="1"/>
</dbReference>
<dbReference type="InterPro" id="IPR013762">
    <property type="entry name" value="Integrase-like_cat_sf"/>
</dbReference>
<feature type="chain" id="PRO_5043620337" evidence="3">
    <location>
        <begin position="26"/>
        <end position="272"/>
    </location>
</feature>
<proteinExistence type="predicted"/>
<sequence length="272" mass="30193">MMATARKWKWSTTAKALASVSGALAQLPLYTDQREPILLSKHVEWVKAMAAAQGFERESVPEPPSPVTQAQKDGAQHHLLQRRDPEASLFLEMMWAFAARAGDIRSLQCRDVRFTTEEPLLPPTTTSQTGERHWPSHYGVVLTMRRGKGARFRGPYAVPSTLPLTHAVELARLLRERGRRQRVFARPTEISDLVRAALRQENATAALPSVRKGALRCMAERGVPEQELMIMSGHRRADTLARYLGFGLQLTREAAAAQASANDALYAQTSSA</sequence>
<dbReference type="Proteomes" id="UP001430356">
    <property type="component" value="Unassembled WGS sequence"/>
</dbReference>
<gene>
    <name evidence="4" type="ORF">NESM_000869400</name>
</gene>
<dbReference type="InterPro" id="IPR011010">
    <property type="entry name" value="DNA_brk_join_enz"/>
</dbReference>
<keyword evidence="1" id="KW-0233">DNA recombination</keyword>
<keyword evidence="3" id="KW-0732">Signal</keyword>
<evidence type="ECO:0000313" key="4">
    <source>
        <dbReference type="EMBL" id="KAK7199015.1"/>
    </source>
</evidence>
<protein>
    <submittedName>
        <fullName evidence="4">Phage integrase family</fullName>
    </submittedName>
</protein>
<dbReference type="GO" id="GO:0006310">
    <property type="term" value="P:DNA recombination"/>
    <property type="evidence" value="ECO:0007669"/>
    <property type="project" value="UniProtKB-KW"/>
</dbReference>
<dbReference type="EMBL" id="JAECZO010000200">
    <property type="protein sequence ID" value="KAK7199015.1"/>
    <property type="molecule type" value="Genomic_DNA"/>
</dbReference>
<keyword evidence="5" id="KW-1185">Reference proteome</keyword>
<evidence type="ECO:0000256" key="3">
    <source>
        <dbReference type="SAM" id="SignalP"/>
    </source>
</evidence>
<name>A0AAW0EXE1_9TRYP</name>
<dbReference type="SUPFAM" id="SSF56349">
    <property type="entry name" value="DNA breaking-rejoining enzymes"/>
    <property type="match status" value="1"/>
</dbReference>
<evidence type="ECO:0000256" key="1">
    <source>
        <dbReference type="ARBA" id="ARBA00023172"/>
    </source>
</evidence>
<feature type="signal peptide" evidence="3">
    <location>
        <begin position="1"/>
        <end position="25"/>
    </location>
</feature>
<dbReference type="GO" id="GO:0015074">
    <property type="term" value="P:DNA integration"/>
    <property type="evidence" value="ECO:0007669"/>
    <property type="project" value="InterPro"/>
</dbReference>
<accession>A0AAW0EXE1</accession>
<dbReference type="AlphaFoldDB" id="A0AAW0EXE1"/>
<dbReference type="GO" id="GO:0003677">
    <property type="term" value="F:DNA binding"/>
    <property type="evidence" value="ECO:0007669"/>
    <property type="project" value="InterPro"/>
</dbReference>
<reference evidence="4 5" key="1">
    <citation type="journal article" date="2021" name="MBio">
        <title>A New Model Trypanosomatid, Novymonas esmeraldas: Genomic Perception of Its 'Candidatus Pandoraea novymonadis' Endosymbiont.</title>
        <authorList>
            <person name="Zakharova A."/>
            <person name="Saura A."/>
            <person name="Butenko A."/>
            <person name="Podesvova L."/>
            <person name="Warmusova S."/>
            <person name="Kostygov A.Y."/>
            <person name="Nenarokova A."/>
            <person name="Lukes J."/>
            <person name="Opperdoes F.R."/>
            <person name="Yurchenko V."/>
        </authorList>
    </citation>
    <scope>NUCLEOTIDE SEQUENCE [LARGE SCALE GENOMIC DNA]</scope>
    <source>
        <strain evidence="4 5">E262AT.01</strain>
    </source>
</reference>
<organism evidence="4 5">
    <name type="scientific">Novymonas esmeraldas</name>
    <dbReference type="NCBI Taxonomy" id="1808958"/>
    <lineage>
        <taxon>Eukaryota</taxon>
        <taxon>Discoba</taxon>
        <taxon>Euglenozoa</taxon>
        <taxon>Kinetoplastea</taxon>
        <taxon>Metakinetoplastina</taxon>
        <taxon>Trypanosomatida</taxon>
        <taxon>Trypanosomatidae</taxon>
        <taxon>Novymonas</taxon>
    </lineage>
</organism>
<feature type="region of interest" description="Disordered" evidence="2">
    <location>
        <begin position="55"/>
        <end position="77"/>
    </location>
</feature>
<evidence type="ECO:0000313" key="5">
    <source>
        <dbReference type="Proteomes" id="UP001430356"/>
    </source>
</evidence>